<dbReference type="RefSeq" id="WP_106568569.1">
    <property type="nucleotide sequence ID" value="NZ_JAUVYL010000095.1"/>
</dbReference>
<dbReference type="InterPro" id="IPR013022">
    <property type="entry name" value="Xyl_isomerase-like_TIM-brl"/>
</dbReference>
<evidence type="ECO:0000313" key="2">
    <source>
        <dbReference type="EMBL" id="PSL01739.1"/>
    </source>
</evidence>
<accession>A0A2P8DWY3</accession>
<dbReference type="PANTHER" id="PTHR12110:SF41">
    <property type="entry name" value="INOSOSE DEHYDRATASE"/>
    <property type="match status" value="1"/>
</dbReference>
<name>A0A2P8DWY3_9BACT</name>
<protein>
    <submittedName>
        <fullName evidence="2">Sugar phosphate isomerase/epimerase</fullName>
    </submittedName>
</protein>
<dbReference type="EMBL" id="PYGF01000012">
    <property type="protein sequence ID" value="PSL01739.1"/>
    <property type="molecule type" value="Genomic_DNA"/>
</dbReference>
<dbReference type="GO" id="GO:0016853">
    <property type="term" value="F:isomerase activity"/>
    <property type="evidence" value="ECO:0007669"/>
    <property type="project" value="UniProtKB-KW"/>
</dbReference>
<evidence type="ECO:0000313" key="3">
    <source>
        <dbReference type="Proteomes" id="UP000240708"/>
    </source>
</evidence>
<comment type="caution">
    <text evidence="2">The sequence shown here is derived from an EMBL/GenBank/DDBJ whole genome shotgun (WGS) entry which is preliminary data.</text>
</comment>
<dbReference type="AlphaFoldDB" id="A0A2P8DWY3"/>
<dbReference type="Proteomes" id="UP000240708">
    <property type="component" value="Unassembled WGS sequence"/>
</dbReference>
<dbReference type="Pfam" id="PF01261">
    <property type="entry name" value="AP_endonuc_2"/>
    <property type="match status" value="1"/>
</dbReference>
<proteinExistence type="predicted"/>
<gene>
    <name evidence="2" type="ORF">CLV48_11282</name>
</gene>
<dbReference type="PANTHER" id="PTHR12110">
    <property type="entry name" value="HYDROXYPYRUVATE ISOMERASE"/>
    <property type="match status" value="1"/>
</dbReference>
<keyword evidence="2" id="KW-0413">Isomerase</keyword>
<sequence>MKKITKILSLGLIMLLPGALFAQEIALQLYSLRNEMREDMKGSHQLIADWGIKYLEGGGTYGMEQGAYKSFISGLGLSVIAVGADFKQLQENPQAIIDNAKAYGAKYATCFWIPHENGKFSIKETLEAVKVFNEAGKILKDAGITLCYHPHGYEFKPHGKGVLFDELLKNSKNYAFNMDVYWVQMGGGDPLAIMKKYPKKFPLLHLKDRAHGTPGSTDGRGDVETNVVLGTGDIDIRGLIKQAKKVGTKYLIIEDESSRSVQQIPQSVDFIKQVLSEK</sequence>
<dbReference type="SUPFAM" id="SSF51658">
    <property type="entry name" value="Xylose isomerase-like"/>
    <property type="match status" value="1"/>
</dbReference>
<feature type="domain" description="Xylose isomerase-like TIM barrel" evidence="1">
    <location>
        <begin position="94"/>
        <end position="273"/>
    </location>
</feature>
<dbReference type="Gene3D" id="3.20.20.150">
    <property type="entry name" value="Divalent-metal-dependent TIM barrel enzymes"/>
    <property type="match status" value="1"/>
</dbReference>
<dbReference type="OrthoDB" id="9798407at2"/>
<organism evidence="2 3">
    <name type="scientific">Cecembia rubra</name>
    <dbReference type="NCBI Taxonomy" id="1485585"/>
    <lineage>
        <taxon>Bacteria</taxon>
        <taxon>Pseudomonadati</taxon>
        <taxon>Bacteroidota</taxon>
        <taxon>Cytophagia</taxon>
        <taxon>Cytophagales</taxon>
        <taxon>Cyclobacteriaceae</taxon>
        <taxon>Cecembia</taxon>
    </lineage>
</organism>
<dbReference type="InterPro" id="IPR036237">
    <property type="entry name" value="Xyl_isomerase-like_sf"/>
</dbReference>
<dbReference type="InterPro" id="IPR050312">
    <property type="entry name" value="IolE/XylAMocC-like"/>
</dbReference>
<evidence type="ECO:0000259" key="1">
    <source>
        <dbReference type="Pfam" id="PF01261"/>
    </source>
</evidence>
<keyword evidence="3" id="KW-1185">Reference proteome</keyword>
<reference evidence="2 3" key="1">
    <citation type="submission" date="2018-03" db="EMBL/GenBank/DDBJ databases">
        <title>Genomic Encyclopedia of Archaeal and Bacterial Type Strains, Phase II (KMG-II): from individual species to whole genera.</title>
        <authorList>
            <person name="Goeker M."/>
        </authorList>
    </citation>
    <scope>NUCLEOTIDE SEQUENCE [LARGE SCALE GENOMIC DNA]</scope>
    <source>
        <strain evidence="2 3">DSM 28057</strain>
    </source>
</reference>